<protein>
    <submittedName>
        <fullName evidence="1">Uncharacterized protein</fullName>
    </submittedName>
</protein>
<name>A0A8J4XYX6_CHIOP</name>
<reference evidence="1" key="1">
    <citation type="submission" date="2020-07" db="EMBL/GenBank/DDBJ databases">
        <title>The High-quality genome of the commercially important snow crab, Chionoecetes opilio.</title>
        <authorList>
            <person name="Jeong J.-H."/>
            <person name="Ryu S."/>
        </authorList>
    </citation>
    <scope>NUCLEOTIDE SEQUENCE</scope>
    <source>
        <strain evidence="1">MADBK_172401_WGS</strain>
        <tissue evidence="1">Digestive gland</tissue>
    </source>
</reference>
<evidence type="ECO:0000313" key="2">
    <source>
        <dbReference type="Proteomes" id="UP000770661"/>
    </source>
</evidence>
<gene>
    <name evidence="1" type="ORF">GWK47_008833</name>
</gene>
<sequence length="362" mass="39776">MVPLEQLEGRANRRRCVEWCKAAHVPAAWSGQMTQTVRSLTDEILGKVGAASLTQLVSTLPSALTTGAYLHEAKADLEAGREEEAFHQLSLTHSTLLHHRLSQRFYRPKQQDEDSVDLPADMLAGKKTILYTASKEETVNLLKKLPAEWTVVQITSVQDGNELFRAVGSPVTTPALYLARCVCGPSPSLVVQAVAAPANMSVSSILQEMTNIKSEIKSSFIGSNPGHPMPRVNDKREAINFRMKNLVRGMEVAWLRHWCCLLVGSLHPKEEKALEKVAAHLVSAHQLTLTPSQKQRLKCVISCPVIEWEGEVEERIRAGVTGSAGRGAEEQRCQGCVLLHQEGKGCPRSSQKGHEKPFNSVA</sequence>
<accession>A0A8J4XYX6</accession>
<dbReference type="OrthoDB" id="10255632at2759"/>
<organism evidence="1 2">
    <name type="scientific">Chionoecetes opilio</name>
    <name type="common">Atlantic snow crab</name>
    <name type="synonym">Cancer opilio</name>
    <dbReference type="NCBI Taxonomy" id="41210"/>
    <lineage>
        <taxon>Eukaryota</taxon>
        <taxon>Metazoa</taxon>
        <taxon>Ecdysozoa</taxon>
        <taxon>Arthropoda</taxon>
        <taxon>Crustacea</taxon>
        <taxon>Multicrustacea</taxon>
        <taxon>Malacostraca</taxon>
        <taxon>Eumalacostraca</taxon>
        <taxon>Eucarida</taxon>
        <taxon>Decapoda</taxon>
        <taxon>Pleocyemata</taxon>
        <taxon>Brachyura</taxon>
        <taxon>Eubrachyura</taxon>
        <taxon>Majoidea</taxon>
        <taxon>Majidae</taxon>
        <taxon>Chionoecetes</taxon>
    </lineage>
</organism>
<evidence type="ECO:0000313" key="1">
    <source>
        <dbReference type="EMBL" id="KAG0716797.1"/>
    </source>
</evidence>
<comment type="caution">
    <text evidence="1">The sequence shown here is derived from an EMBL/GenBank/DDBJ whole genome shotgun (WGS) entry which is preliminary data.</text>
</comment>
<dbReference type="Proteomes" id="UP000770661">
    <property type="component" value="Unassembled WGS sequence"/>
</dbReference>
<dbReference type="EMBL" id="JACEEZ010018548">
    <property type="protein sequence ID" value="KAG0716797.1"/>
    <property type="molecule type" value="Genomic_DNA"/>
</dbReference>
<keyword evidence="2" id="KW-1185">Reference proteome</keyword>
<dbReference type="AlphaFoldDB" id="A0A8J4XYX6"/>
<proteinExistence type="predicted"/>